<dbReference type="EMBL" id="JENY01000019">
    <property type="protein sequence ID" value="EXL05446.1"/>
    <property type="molecule type" value="Genomic_DNA"/>
</dbReference>
<comment type="similarity">
    <text evidence="1 3">Belongs to the TPP enzyme family.</text>
</comment>
<keyword evidence="2 3" id="KW-0786">Thiamine pyrophosphate</keyword>
<feature type="domain" description="Thiamine pyrophosphate enzyme N-terminal TPP-binding" evidence="6">
    <location>
        <begin position="21"/>
        <end position="149"/>
    </location>
</feature>
<dbReference type="GO" id="GO:0005948">
    <property type="term" value="C:acetolactate synthase complex"/>
    <property type="evidence" value="ECO:0007669"/>
    <property type="project" value="TreeGrafter"/>
</dbReference>
<dbReference type="Gene3D" id="3.40.50.970">
    <property type="match status" value="2"/>
</dbReference>
<accession>A0A011UH44</accession>
<sequence>MTPQNRIQEFFMSEVIRPVETVGEAILELLQLRGIDTVIGGAPTSMIEAIAKRQASGEPAPRAILTPHEQTAVAMAHGYYAATGRPQAVYLYSTVGTANGMGGIINAARSRVPMIILAARSPVSEKRGVAGARDIHVQWSQESFDQASMVREYVKWDYELRSGEQVAAVIERALEVATAEPQGPVYISIPRDVQAAAMEEIRTTSETRRVNGARLMPDPARLDEAADLLASAKHPVIVTSELGRSAAGREALGRLCDVGGFGVLEASPVYSNLDPKHPCHLGYIFASQVSPDLERADLIFVIESDVPWFTARVTVPDSARVIQLGIDPFYQRLPMRGFPCDVPLIGHAEAALEALIGRLESRIPASLLDERIAAHGARRKTQETTLDEAIRHDGGLAHITPLFANHCVSRLLDEDSIVVNEYPTDLRVVQPSGAGSYFGPSHAGGLGWGFGAALGVKAARPDKTVICTLGDGAYYYCVPASCHQIAAAEDLPVLVVVFNNGGWNEVRKSVVSTHPDGWAARAEQVPVTRFGVKAGFEKVAEAFGGYGAVVESPDELLPVLQAAMRVVKEEGRHALVNVVVHA</sequence>
<dbReference type="PATRIC" id="fig|69279.3.peg.2806"/>
<comment type="caution">
    <text evidence="7">The sequence shown here is derived from an EMBL/GenBank/DDBJ whole genome shotgun (WGS) entry which is preliminary data.</text>
</comment>
<gene>
    <name evidence="7" type="ORF">BG36_07090</name>
</gene>
<evidence type="ECO:0000259" key="5">
    <source>
        <dbReference type="Pfam" id="PF02775"/>
    </source>
</evidence>
<evidence type="ECO:0000256" key="2">
    <source>
        <dbReference type="ARBA" id="ARBA00023052"/>
    </source>
</evidence>
<organism evidence="7 8">
    <name type="scientific">Aquamicrobium defluvii</name>
    <dbReference type="NCBI Taxonomy" id="69279"/>
    <lineage>
        <taxon>Bacteria</taxon>
        <taxon>Pseudomonadati</taxon>
        <taxon>Pseudomonadota</taxon>
        <taxon>Alphaproteobacteria</taxon>
        <taxon>Hyphomicrobiales</taxon>
        <taxon>Phyllobacteriaceae</taxon>
        <taxon>Aquamicrobium</taxon>
    </lineage>
</organism>
<dbReference type="PANTHER" id="PTHR18968:SF13">
    <property type="entry name" value="ACETOLACTATE SYNTHASE CATALYTIC SUBUNIT, MITOCHONDRIAL"/>
    <property type="match status" value="1"/>
</dbReference>
<dbReference type="HOGENOM" id="CLU_013748_4_0_5"/>
<dbReference type="GO" id="GO:0009097">
    <property type="term" value="P:isoleucine biosynthetic process"/>
    <property type="evidence" value="ECO:0007669"/>
    <property type="project" value="TreeGrafter"/>
</dbReference>
<evidence type="ECO:0000256" key="1">
    <source>
        <dbReference type="ARBA" id="ARBA00007812"/>
    </source>
</evidence>
<dbReference type="Pfam" id="PF00205">
    <property type="entry name" value="TPP_enzyme_M"/>
    <property type="match status" value="1"/>
</dbReference>
<name>A0A011UH44_9HYPH</name>
<protein>
    <recommendedName>
        <fullName evidence="9">Acetolactate synthase-1/2/3 large subunit</fullName>
    </recommendedName>
</protein>
<dbReference type="SUPFAM" id="SSF52518">
    <property type="entry name" value="Thiamin diphosphate-binding fold (THDP-binding)"/>
    <property type="match status" value="2"/>
</dbReference>
<dbReference type="PANTHER" id="PTHR18968">
    <property type="entry name" value="THIAMINE PYROPHOSPHATE ENZYMES"/>
    <property type="match status" value="1"/>
</dbReference>
<dbReference type="CDD" id="cd07035">
    <property type="entry name" value="TPP_PYR_POX_like"/>
    <property type="match status" value="1"/>
</dbReference>
<evidence type="ECO:0000313" key="7">
    <source>
        <dbReference type="EMBL" id="EXL05446.1"/>
    </source>
</evidence>
<dbReference type="InterPro" id="IPR012001">
    <property type="entry name" value="Thiamin_PyroP_enz_TPP-bd_dom"/>
</dbReference>
<dbReference type="eggNOG" id="COG0028">
    <property type="taxonomic scope" value="Bacteria"/>
</dbReference>
<evidence type="ECO:0000313" key="8">
    <source>
        <dbReference type="Proteomes" id="UP000019849"/>
    </source>
</evidence>
<dbReference type="InterPro" id="IPR045229">
    <property type="entry name" value="TPP_enz"/>
</dbReference>
<dbReference type="InterPro" id="IPR012000">
    <property type="entry name" value="Thiamin_PyroP_enz_cen_dom"/>
</dbReference>
<dbReference type="GO" id="GO:0030976">
    <property type="term" value="F:thiamine pyrophosphate binding"/>
    <property type="evidence" value="ECO:0007669"/>
    <property type="project" value="InterPro"/>
</dbReference>
<dbReference type="CDD" id="cd02002">
    <property type="entry name" value="TPP_BFDC"/>
    <property type="match status" value="1"/>
</dbReference>
<dbReference type="GO" id="GO:0050660">
    <property type="term" value="F:flavin adenine dinucleotide binding"/>
    <property type="evidence" value="ECO:0007669"/>
    <property type="project" value="TreeGrafter"/>
</dbReference>
<dbReference type="InterPro" id="IPR029035">
    <property type="entry name" value="DHS-like_NAD/FAD-binding_dom"/>
</dbReference>
<evidence type="ECO:0000256" key="3">
    <source>
        <dbReference type="RuleBase" id="RU362132"/>
    </source>
</evidence>
<dbReference type="GO" id="GO:0009099">
    <property type="term" value="P:L-valine biosynthetic process"/>
    <property type="evidence" value="ECO:0007669"/>
    <property type="project" value="TreeGrafter"/>
</dbReference>
<feature type="domain" description="Thiamine pyrophosphate enzyme central" evidence="4">
    <location>
        <begin position="222"/>
        <end position="355"/>
    </location>
</feature>
<dbReference type="NCBIfam" id="NF006203">
    <property type="entry name" value="PRK08327.1"/>
    <property type="match status" value="1"/>
</dbReference>
<evidence type="ECO:0008006" key="9">
    <source>
        <dbReference type="Google" id="ProtNLM"/>
    </source>
</evidence>
<dbReference type="InterPro" id="IPR011766">
    <property type="entry name" value="TPP_enzyme_TPP-bd"/>
</dbReference>
<dbReference type="STRING" id="69279.BG36_07090"/>
<dbReference type="SUPFAM" id="SSF52467">
    <property type="entry name" value="DHS-like NAD/FAD-binding domain"/>
    <property type="match status" value="1"/>
</dbReference>
<dbReference type="GO" id="GO:0003984">
    <property type="term" value="F:acetolactate synthase activity"/>
    <property type="evidence" value="ECO:0007669"/>
    <property type="project" value="TreeGrafter"/>
</dbReference>
<dbReference type="GO" id="GO:0000287">
    <property type="term" value="F:magnesium ion binding"/>
    <property type="evidence" value="ECO:0007669"/>
    <property type="project" value="InterPro"/>
</dbReference>
<reference evidence="7 8" key="1">
    <citation type="submission" date="2014-02" db="EMBL/GenBank/DDBJ databases">
        <title>Aquamicrobium defluvii Genome sequencing.</title>
        <authorList>
            <person name="Wang X."/>
        </authorList>
    </citation>
    <scope>NUCLEOTIDE SEQUENCE [LARGE SCALE GENOMIC DNA]</scope>
    <source>
        <strain evidence="7 8">W13Z1</strain>
    </source>
</reference>
<dbReference type="Pfam" id="PF02776">
    <property type="entry name" value="TPP_enzyme_N"/>
    <property type="match status" value="1"/>
</dbReference>
<dbReference type="Proteomes" id="UP000019849">
    <property type="component" value="Unassembled WGS sequence"/>
</dbReference>
<evidence type="ECO:0000259" key="4">
    <source>
        <dbReference type="Pfam" id="PF00205"/>
    </source>
</evidence>
<dbReference type="AlphaFoldDB" id="A0A011UH44"/>
<dbReference type="Pfam" id="PF02775">
    <property type="entry name" value="TPP_enzyme_C"/>
    <property type="match status" value="1"/>
</dbReference>
<evidence type="ECO:0000259" key="6">
    <source>
        <dbReference type="Pfam" id="PF02776"/>
    </source>
</evidence>
<dbReference type="InterPro" id="IPR029061">
    <property type="entry name" value="THDP-binding"/>
</dbReference>
<feature type="domain" description="Thiamine pyrophosphate enzyme TPP-binding" evidence="5">
    <location>
        <begin position="432"/>
        <end position="577"/>
    </location>
</feature>
<dbReference type="Gene3D" id="3.40.50.1220">
    <property type="entry name" value="TPP-binding domain"/>
    <property type="match status" value="1"/>
</dbReference>
<proteinExistence type="inferred from homology"/>